<dbReference type="PANTHER" id="PTHR34585:SF22">
    <property type="entry name" value="HELIX-TURN-HELIX DOMAIN-CONTAINING PROTEIN"/>
    <property type="match status" value="1"/>
</dbReference>
<evidence type="ECO:0000313" key="3">
    <source>
        <dbReference type="Proteomes" id="UP000658793"/>
    </source>
</evidence>
<reference evidence="3" key="1">
    <citation type="journal article" date="2019" name="Int. J. Syst. Evol. Microbiol.">
        <title>The Global Catalogue of Microorganisms (GCM) 10K type strain sequencing project: providing services to taxonomists for standard genome sequencing and annotation.</title>
        <authorList>
            <consortium name="The Broad Institute Genomics Platform"/>
            <consortium name="The Broad Institute Genome Sequencing Center for Infectious Disease"/>
            <person name="Wu L."/>
            <person name="Ma J."/>
        </authorList>
    </citation>
    <scope>NUCLEOTIDE SEQUENCE [LARGE SCALE GENOMIC DNA]</scope>
    <source>
        <strain evidence="3">CGMCC 1.12811</strain>
    </source>
</reference>
<proteinExistence type="predicted"/>
<evidence type="ECO:0000313" key="2">
    <source>
        <dbReference type="EMBL" id="GGA87296.1"/>
    </source>
</evidence>
<dbReference type="PANTHER" id="PTHR34585">
    <property type="match status" value="1"/>
</dbReference>
<protein>
    <submittedName>
        <fullName evidence="2">Transcriptional regulator</fullName>
    </submittedName>
</protein>
<dbReference type="RefSeq" id="WP_188495484.1">
    <property type="nucleotide sequence ID" value="NZ_BMGA01000010.1"/>
</dbReference>
<dbReference type="SUPFAM" id="SSF46955">
    <property type="entry name" value="Putative DNA-binding domain"/>
    <property type="match status" value="1"/>
</dbReference>
<dbReference type="InterPro" id="IPR041657">
    <property type="entry name" value="HTH_17"/>
</dbReference>
<sequence>MAIEVLTKEDLNQFKTELLSEFAQLLNANPQNKQKWLKSKEVLELLAISPGTLQNLRINGTLTFTKIGGTIYYDQDDINKILERNKKAAKLTLFK</sequence>
<dbReference type="Pfam" id="PF12728">
    <property type="entry name" value="HTH_17"/>
    <property type="match status" value="1"/>
</dbReference>
<evidence type="ECO:0000259" key="1">
    <source>
        <dbReference type="Pfam" id="PF12728"/>
    </source>
</evidence>
<dbReference type="Proteomes" id="UP000658793">
    <property type="component" value="Unassembled WGS sequence"/>
</dbReference>
<comment type="caution">
    <text evidence="2">The sequence shown here is derived from an EMBL/GenBank/DDBJ whole genome shotgun (WGS) entry which is preliminary data.</text>
</comment>
<keyword evidence="3" id="KW-1185">Reference proteome</keyword>
<organism evidence="2 3">
    <name type="scientific">Flavobacterium palustre</name>
    <dbReference type="NCBI Taxonomy" id="1476463"/>
    <lineage>
        <taxon>Bacteria</taxon>
        <taxon>Pseudomonadati</taxon>
        <taxon>Bacteroidota</taxon>
        <taxon>Flavobacteriia</taxon>
        <taxon>Flavobacteriales</taxon>
        <taxon>Flavobacteriaceae</taxon>
        <taxon>Flavobacterium</taxon>
    </lineage>
</organism>
<dbReference type="InterPro" id="IPR009061">
    <property type="entry name" value="DNA-bd_dom_put_sf"/>
</dbReference>
<accession>A0ABQ1HRL5</accession>
<name>A0ABQ1HRL5_9FLAO</name>
<gene>
    <name evidence="2" type="ORF">GCM10008015_29940</name>
</gene>
<dbReference type="EMBL" id="BMGA01000010">
    <property type="protein sequence ID" value="GGA87296.1"/>
    <property type="molecule type" value="Genomic_DNA"/>
</dbReference>
<feature type="domain" description="Helix-turn-helix" evidence="1">
    <location>
        <begin position="36"/>
        <end position="85"/>
    </location>
</feature>